<sequence length="78" mass="9738">MTFISFIKTRQAYIQCIKNWDSYSVDEQEQLRKWYRDYYAKNKQAERKRYRDYYAANTEAEKERAKKYKKTKQSEDNV</sequence>
<proteinExistence type="predicted"/>
<accession>F4NVG2</accession>
<dbReference type="STRING" id="684364.F4NVG2"/>
<dbReference type="HOGENOM" id="CLU_2687415_0_0_1"/>
<reference evidence="1 2" key="1">
    <citation type="submission" date="2009-12" db="EMBL/GenBank/DDBJ databases">
        <title>The draft genome of Batrachochytrium dendrobatidis.</title>
        <authorList>
            <consortium name="US DOE Joint Genome Institute (JGI-PGF)"/>
            <person name="Kuo A."/>
            <person name="Salamov A."/>
            <person name="Schmutz J."/>
            <person name="Lucas S."/>
            <person name="Pitluck S."/>
            <person name="Rosenblum E."/>
            <person name="Stajich J."/>
            <person name="Eisen M."/>
            <person name="Grigoriev I.V."/>
        </authorList>
    </citation>
    <scope>NUCLEOTIDE SEQUENCE [LARGE SCALE GENOMIC DNA]</scope>
    <source>
        <strain evidence="2">JAM81 / FGSC 10211</strain>
    </source>
</reference>
<dbReference type="EMBL" id="GL882879">
    <property type="protein sequence ID" value="EGF83700.1"/>
    <property type="molecule type" value="Genomic_DNA"/>
</dbReference>
<evidence type="ECO:0000313" key="1">
    <source>
        <dbReference type="EMBL" id="EGF83700.1"/>
    </source>
</evidence>
<organism evidence="1 2">
    <name type="scientific">Batrachochytrium dendrobatidis (strain JAM81 / FGSC 10211)</name>
    <name type="common">Frog chytrid fungus</name>
    <dbReference type="NCBI Taxonomy" id="684364"/>
    <lineage>
        <taxon>Eukaryota</taxon>
        <taxon>Fungi</taxon>
        <taxon>Fungi incertae sedis</taxon>
        <taxon>Chytridiomycota</taxon>
        <taxon>Chytridiomycota incertae sedis</taxon>
        <taxon>Chytridiomycetes</taxon>
        <taxon>Rhizophydiales</taxon>
        <taxon>Rhizophydiales incertae sedis</taxon>
        <taxon>Batrachochytrium</taxon>
    </lineage>
</organism>
<dbReference type="RefSeq" id="XP_006676196.1">
    <property type="nucleotide sequence ID" value="XM_006676133.1"/>
</dbReference>
<gene>
    <name evidence="1" type="ORF">BATDEDRAFT_86075</name>
</gene>
<dbReference type="GeneID" id="18242323"/>
<evidence type="ECO:0000313" key="2">
    <source>
        <dbReference type="Proteomes" id="UP000007241"/>
    </source>
</evidence>
<dbReference type="InParanoid" id="F4NVG2"/>
<keyword evidence="2" id="KW-1185">Reference proteome</keyword>
<name>F4NVG2_BATDJ</name>
<dbReference type="AlphaFoldDB" id="F4NVG2"/>
<dbReference type="Proteomes" id="UP000007241">
    <property type="component" value="Unassembled WGS sequence"/>
</dbReference>
<protein>
    <submittedName>
        <fullName evidence="1">Uncharacterized protein</fullName>
    </submittedName>
</protein>